<keyword evidence="3" id="KW-1185">Reference proteome</keyword>
<organism evidence="2 3">
    <name type="scientific">Kineobactrum salinum</name>
    <dbReference type="NCBI Taxonomy" id="2708301"/>
    <lineage>
        <taxon>Bacteria</taxon>
        <taxon>Pseudomonadati</taxon>
        <taxon>Pseudomonadota</taxon>
        <taxon>Gammaproteobacteria</taxon>
        <taxon>Cellvibrionales</taxon>
        <taxon>Halieaceae</taxon>
        <taxon>Kineobactrum</taxon>
    </lineage>
</organism>
<evidence type="ECO:0000256" key="1">
    <source>
        <dbReference type="SAM" id="Phobius"/>
    </source>
</evidence>
<evidence type="ECO:0000313" key="2">
    <source>
        <dbReference type="EMBL" id="QIB65130.1"/>
    </source>
</evidence>
<name>A0A6C0TZ86_9GAMM</name>
<dbReference type="InterPro" id="IPR021762">
    <property type="entry name" value="DUF3325"/>
</dbReference>
<sequence length="114" mass="11919">MNAWLIVLLPLLLCYAGMTGLSLAMPRHQRQVWPAVALAPPYRNGLRALGTGLLALALLPCIRAWGPSVGVVLWLGYLSAGAGGLVLLLSWRPRSAALLAGVAVAVTVPVLLTS</sequence>
<dbReference type="AlphaFoldDB" id="A0A6C0TZ86"/>
<dbReference type="Proteomes" id="UP000477680">
    <property type="component" value="Chromosome"/>
</dbReference>
<dbReference type="KEGG" id="kim:G3T16_06640"/>
<keyword evidence="1" id="KW-0472">Membrane</keyword>
<feature type="transmembrane region" description="Helical" evidence="1">
    <location>
        <begin position="72"/>
        <end position="90"/>
    </location>
</feature>
<keyword evidence="1" id="KW-1133">Transmembrane helix</keyword>
<reference evidence="2 3" key="1">
    <citation type="submission" date="2020-02" db="EMBL/GenBank/DDBJ databases">
        <title>Genome sequencing for Kineobactrum sp. M2.</title>
        <authorList>
            <person name="Park S.-J."/>
        </authorList>
    </citation>
    <scope>NUCLEOTIDE SEQUENCE [LARGE SCALE GENOMIC DNA]</scope>
    <source>
        <strain evidence="2 3">M2</strain>
    </source>
</reference>
<accession>A0A6C0TZ86</accession>
<proteinExistence type="predicted"/>
<evidence type="ECO:0000313" key="3">
    <source>
        <dbReference type="Proteomes" id="UP000477680"/>
    </source>
</evidence>
<feature type="transmembrane region" description="Helical" evidence="1">
    <location>
        <begin position="48"/>
        <end position="65"/>
    </location>
</feature>
<dbReference type="RefSeq" id="WP_163494371.1">
    <property type="nucleotide sequence ID" value="NZ_CP048711.1"/>
</dbReference>
<gene>
    <name evidence="2" type="ORF">G3T16_06640</name>
</gene>
<feature type="transmembrane region" description="Helical" evidence="1">
    <location>
        <begin position="96"/>
        <end position="113"/>
    </location>
</feature>
<protein>
    <submittedName>
        <fullName evidence="2">DUF3325 domain-containing protein</fullName>
    </submittedName>
</protein>
<dbReference type="EMBL" id="CP048711">
    <property type="protein sequence ID" value="QIB65130.1"/>
    <property type="molecule type" value="Genomic_DNA"/>
</dbReference>
<keyword evidence="1" id="KW-0812">Transmembrane</keyword>
<dbReference type="Pfam" id="PF11804">
    <property type="entry name" value="DUF3325"/>
    <property type="match status" value="1"/>
</dbReference>